<proteinExistence type="predicted"/>
<dbReference type="Proteomes" id="UP001220962">
    <property type="component" value="Chromosome"/>
</dbReference>
<reference evidence="2" key="1">
    <citation type="submission" date="2023-02" db="EMBL/GenBank/DDBJ databases">
        <title>Pathogen: clinical or host-associated sample.</title>
        <authorList>
            <person name="Hergert J."/>
            <person name="Casey R."/>
            <person name="Wagner J."/>
            <person name="Young E.L."/>
            <person name="Oakeson K.F."/>
        </authorList>
    </citation>
    <scope>NUCLEOTIDE SEQUENCE</scope>
    <source>
        <strain evidence="2">2022CK-00830</strain>
    </source>
</reference>
<dbReference type="CDD" id="cd15787">
    <property type="entry name" value="YycH_N"/>
    <property type="match status" value="1"/>
</dbReference>
<sequence>MKERFKTIVLAILITASLFQSYFLIYRLPGSYSVVTSESNYIKTENMGQEQRIENLIFPDHMVIHMGEDRHTLFYPESTFYQLIYSRLAGRSFGEFQRQSVSSENWNELKKENLGIELSFEGGMPVALLQRVMQLSSDPLFEAETINKIWIYTDSDDKARALFFSSQGDVVYEAADVDLTVQDIKQHVDFGAGWTPYKLTSGGYYLPEEALEMVQAELGTQQYTVEQMQRSLFFDPSMTRNIQEKDGSEIYTDSKRSLQVNFNQRWISYNDPAAVQASEGDRTKDTLAAIDFVNQHGGFNGTYQMQIDSDGDSTEVHLLPYYESYPVLDLPEYGYEHMRLEVQKELVSTYERSLLYLNEADELGKEMVQLPYGDELAEQIKAAAGDQQVIKLNPAYQPVVSEAGMKLVPVWEITLASGQVSTIPSS</sequence>
<dbReference type="EMBL" id="CP118101">
    <property type="protein sequence ID" value="WDH82670.1"/>
    <property type="molecule type" value="Genomic_DNA"/>
</dbReference>
<gene>
    <name evidence="2" type="primary">yycH</name>
    <name evidence="2" type="ORF">PUW23_25050</name>
</gene>
<feature type="domain" description="Regulatory protein YycH" evidence="1">
    <location>
        <begin position="3"/>
        <end position="413"/>
    </location>
</feature>
<organism evidence="2 3">
    <name type="scientific">Paenibacillus urinalis</name>
    <dbReference type="NCBI Taxonomy" id="521520"/>
    <lineage>
        <taxon>Bacteria</taxon>
        <taxon>Bacillati</taxon>
        <taxon>Bacillota</taxon>
        <taxon>Bacilli</taxon>
        <taxon>Bacillales</taxon>
        <taxon>Paenibacillaceae</taxon>
        <taxon>Paenibacillus</taxon>
    </lineage>
</organism>
<evidence type="ECO:0000313" key="3">
    <source>
        <dbReference type="Proteomes" id="UP001220962"/>
    </source>
</evidence>
<name>A0AAX3MYJ6_9BACL</name>
<dbReference type="Pfam" id="PF07435">
    <property type="entry name" value="YycH"/>
    <property type="match status" value="1"/>
</dbReference>
<dbReference type="RefSeq" id="WP_274359223.1">
    <property type="nucleotide sequence ID" value="NZ_CP118101.1"/>
</dbReference>
<accession>A0AAX3MYJ6</accession>
<dbReference type="InterPro" id="IPR009996">
    <property type="entry name" value="YycH"/>
</dbReference>
<dbReference type="Gene3D" id="3.30.310.160">
    <property type="entry name" value="YycH protein, domain 2"/>
    <property type="match status" value="1"/>
</dbReference>
<evidence type="ECO:0000259" key="1">
    <source>
        <dbReference type="Pfam" id="PF07435"/>
    </source>
</evidence>
<evidence type="ECO:0000313" key="2">
    <source>
        <dbReference type="EMBL" id="WDH82670.1"/>
    </source>
</evidence>
<dbReference type="AlphaFoldDB" id="A0AAX3MYJ6"/>
<dbReference type="InterPro" id="IPR042274">
    <property type="entry name" value="YycH/YycI_2"/>
</dbReference>
<protein>
    <submittedName>
        <fullName evidence="2">Two-component system activity regulator YycH</fullName>
    </submittedName>
</protein>